<evidence type="ECO:0000259" key="7">
    <source>
        <dbReference type="Pfam" id="PF04357"/>
    </source>
</evidence>
<gene>
    <name evidence="8" type="ORF">O6P32_09495</name>
</gene>
<evidence type="ECO:0000256" key="2">
    <source>
        <dbReference type="ARBA" id="ARBA00022692"/>
    </source>
</evidence>
<comment type="subcellular location">
    <subcellularLocation>
        <location evidence="1">Membrane</location>
        <topology evidence="1">Single-pass membrane protein</topology>
    </subcellularLocation>
</comment>
<feature type="transmembrane region" description="Helical" evidence="6">
    <location>
        <begin position="12"/>
        <end position="33"/>
    </location>
</feature>
<evidence type="ECO:0000256" key="1">
    <source>
        <dbReference type="ARBA" id="ARBA00004167"/>
    </source>
</evidence>
<evidence type="ECO:0000256" key="5">
    <source>
        <dbReference type="SAM" id="MobiDB-lite"/>
    </source>
</evidence>
<evidence type="ECO:0000256" key="3">
    <source>
        <dbReference type="ARBA" id="ARBA00022989"/>
    </source>
</evidence>
<proteinExistence type="predicted"/>
<dbReference type="InterPro" id="IPR052894">
    <property type="entry name" value="AsmA-related"/>
</dbReference>
<accession>A0ABT4PIP6</accession>
<evidence type="ECO:0000313" key="8">
    <source>
        <dbReference type="EMBL" id="MCZ8372939.1"/>
    </source>
</evidence>
<evidence type="ECO:0000313" key="9">
    <source>
        <dbReference type="Proteomes" id="UP001141933"/>
    </source>
</evidence>
<keyword evidence="4 6" id="KW-0472">Membrane</keyword>
<dbReference type="InterPro" id="IPR007452">
    <property type="entry name" value="TamB_C"/>
</dbReference>
<dbReference type="PANTHER" id="PTHR30441">
    <property type="entry name" value="DUF748 DOMAIN-CONTAINING PROTEIN"/>
    <property type="match status" value="1"/>
</dbReference>
<keyword evidence="2 6" id="KW-0812">Transmembrane</keyword>
<comment type="caution">
    <text evidence="8">The sequence shown here is derived from an EMBL/GenBank/DDBJ whole genome shotgun (WGS) entry which is preliminary data.</text>
</comment>
<dbReference type="InterPro" id="IPR008023">
    <property type="entry name" value="DUF748"/>
</dbReference>
<protein>
    <submittedName>
        <fullName evidence="8">Translocation/assembly module TamB domain-containing protein</fullName>
    </submittedName>
</protein>
<reference evidence="8" key="1">
    <citation type="submission" date="2022-12" db="EMBL/GenBank/DDBJ databases">
        <title>Phocaeicola acetigenes sp. nov., isolated feces from a healthy human.</title>
        <authorList>
            <person name="Do H."/>
            <person name="Ha Y.B."/>
            <person name="Kim J.-S."/>
            <person name="Suh M.K."/>
            <person name="Kim H.S."/>
            <person name="Lee J.-S."/>
        </authorList>
    </citation>
    <scope>NUCLEOTIDE SEQUENCE</scope>
    <source>
        <strain evidence="8">KGMB11183</strain>
    </source>
</reference>
<organism evidence="8 9">
    <name type="scientific">Phocaeicola acetigenes</name>
    <dbReference type="NCBI Taxonomy" id="3016083"/>
    <lineage>
        <taxon>Bacteria</taxon>
        <taxon>Pseudomonadati</taxon>
        <taxon>Bacteroidota</taxon>
        <taxon>Bacteroidia</taxon>
        <taxon>Bacteroidales</taxon>
        <taxon>Bacteroidaceae</taxon>
        <taxon>Phocaeicola</taxon>
    </lineage>
</organism>
<dbReference type="PANTHER" id="PTHR30441:SF4">
    <property type="entry name" value="PROTEIN ASMA"/>
    <property type="match status" value="1"/>
</dbReference>
<dbReference type="EMBL" id="JAPZVM010000007">
    <property type="protein sequence ID" value="MCZ8372939.1"/>
    <property type="molecule type" value="Genomic_DNA"/>
</dbReference>
<dbReference type="Pfam" id="PF05359">
    <property type="entry name" value="DUF748"/>
    <property type="match status" value="1"/>
</dbReference>
<keyword evidence="3 6" id="KW-1133">Transmembrane helix</keyword>
<keyword evidence="9" id="KW-1185">Reference proteome</keyword>
<dbReference type="Pfam" id="PF04357">
    <property type="entry name" value="TamB"/>
    <property type="match status" value="1"/>
</dbReference>
<evidence type="ECO:0000256" key="4">
    <source>
        <dbReference type="ARBA" id="ARBA00023136"/>
    </source>
</evidence>
<sequence>MRLRPIKHIIQFTIILLLVLYFGIIGILNVPYIQRQMSVYTSQELSKILQTEVNVGNIDLGLLNRIIIQNVTLQDRQGKELLKVARLSAKFDIHSLVSGKIRISSVQLFGLNAHLNRPTPDSAPNFQFILDTFASKDTVKKESNIDLRINAVLIRRGQIHYDLLSAPATPGVFNGNHIGIENLSATLSLKAFSRDSLNAQIRRMSFNEQSGFTLKKLALKLTANRRHLAANHIEVALPQTLLQIDTIAAFYNGFDSLPKLSEQTRYMGKLHAEITPSDIASFVPALQHFHDPVTLRLAFKGKGNRTECTELYVTNPSQSLLIKGNATADQWNSKRNMYLSGNLETAQINKEGVQWLLQNLTGKQDKEKTLERLDFVRFNGNISGHLQQLTTKGSFTSNAGTINGNVTMHTDTLTGLRSYSGKISSKELNLGILLNQEKTLGKTCFDVELKGFKYRNNKPESYIKGNIASFEYKQYEYHNISLDGQYTRGGFNGRLALNDPNGNIEINGKFVTSQQTPDFNLRAVVQHFRPNDLNLTTKYKNKDLSLSLTADFSGHSIDDMQGKISIDSLLVNSTEEDQRYFLPNLSVTAGSVKDRSEKQIRIDSPFIQGSVEGNYSYRTLLTSILKTAQRYVPALVSSKKKLPETNNNFRFRFALENAEFFSKVLDMPVELSMPANISGYFDDEQTRLQIRGYVPEFTYNGSYYESGVLLCENSEDMLQCHVRANKRMKKGAMVNLALTARAKDDKLRTTINWGNNTNTTFSGKVEALAHFKQSEEKKQLHTTIDIQPSQIILNDTVWRIHPAEIIVEKNNIEVNNFLFEHADQHLRANGKIGKEETDSCIVDLKNINLQYIMDIIEFHAVKFNGMITGKVHLNHVLEDPVMHTRLDVKGFSLNDALLGRADITGKWDKELGGVRLFADIKEDTVSFTKVNGYVSPKMKGLDLHIQAGGTNLALLQPFIEDIFSNVQGRTYGNIRLFGPFSQLDLEGTANANVSMKVNILNTSFQASCDSLRITPGHFAFRDVRLTDPEGHTGTVNGDLNHTKLKNLLYRFRFDTDNMLVYKSEKETPDFPFYGQIYTSGNVSLQGGGANGLSVDGNLRTDAKTSFVYVTTTAAEATSSQFITFVDRTPHRLQENIQTDLYHHLNEEKEDDEDDTPGDIRLNLQIEATPAATMKIVMDPAAGDYISANGTGNLRINFFNKGDFQMFGNYNIEEGIYKMSMQNIIRKDFILQSGGTVSFNGNPKQANLNVQAIYTVNSASLNDLIADASTNKGTVRVNCILNLSGNLTAPTLTFDLDLPTVSDEDRELVRSLTSTEEQMNTQIIYLLGIGKFYTYDYANNAQSSNATSSLAFSTLSGQLNNMLSQVIDSQNWNVGTSLSTGQEGWTDVEAEAILSGRLLNNRLIINGNFGYRDNPMRNTNFVGDFEAMWLLTKNGEFRLKGYNETNDRYFTKSTLTTQGIGFMYKKDFTNWRELFDWIFLRRRGKRSSKENASYKPEAIQPTSQDKKTKNTN</sequence>
<dbReference type="RefSeq" id="WP_269878228.1">
    <property type="nucleotide sequence ID" value="NZ_JAPZVM010000007.1"/>
</dbReference>
<dbReference type="Proteomes" id="UP001141933">
    <property type="component" value="Unassembled WGS sequence"/>
</dbReference>
<feature type="domain" description="Translocation and assembly module TamB C-terminal" evidence="7">
    <location>
        <begin position="1025"/>
        <end position="1467"/>
    </location>
</feature>
<name>A0ABT4PIP6_9BACT</name>
<evidence type="ECO:0000256" key="6">
    <source>
        <dbReference type="SAM" id="Phobius"/>
    </source>
</evidence>
<feature type="region of interest" description="Disordered" evidence="5">
    <location>
        <begin position="1486"/>
        <end position="1511"/>
    </location>
</feature>